<feature type="compositionally biased region" description="Acidic residues" evidence="14">
    <location>
        <begin position="488"/>
        <end position="512"/>
    </location>
</feature>
<evidence type="ECO:0000256" key="2">
    <source>
        <dbReference type="ARBA" id="ARBA00004286"/>
    </source>
</evidence>
<evidence type="ECO:0000259" key="16">
    <source>
        <dbReference type="PROSITE" id="PS50172"/>
    </source>
</evidence>
<keyword evidence="17" id="KW-1185">Reference proteome</keyword>
<dbReference type="RefSeq" id="XP_019638771.1">
    <property type="nucleotide sequence ID" value="XM_019783212.1"/>
</dbReference>
<evidence type="ECO:0000256" key="8">
    <source>
        <dbReference type="ARBA" id="ARBA00022763"/>
    </source>
</evidence>
<feature type="compositionally biased region" description="Polar residues" evidence="14">
    <location>
        <begin position="560"/>
        <end position="574"/>
    </location>
</feature>
<feature type="compositionally biased region" description="Basic and acidic residues" evidence="14">
    <location>
        <begin position="1113"/>
        <end position="1124"/>
    </location>
</feature>
<evidence type="ECO:0000256" key="7">
    <source>
        <dbReference type="ARBA" id="ARBA00022737"/>
    </source>
</evidence>
<evidence type="ECO:0000256" key="13">
    <source>
        <dbReference type="ARBA" id="ARBA00023306"/>
    </source>
</evidence>
<proteinExistence type="predicted"/>
<keyword evidence="5" id="KW-1017">Isopeptide bond</keyword>
<dbReference type="InterPro" id="IPR001357">
    <property type="entry name" value="BRCT_dom"/>
</dbReference>
<keyword evidence="4" id="KW-0158">Chromosome</keyword>
<keyword evidence="13" id="KW-0131">Cell cycle</keyword>
<feature type="compositionally biased region" description="Basic and acidic residues" evidence="14">
    <location>
        <begin position="1204"/>
        <end position="1217"/>
    </location>
</feature>
<feature type="compositionally biased region" description="Polar residues" evidence="14">
    <location>
        <begin position="1152"/>
        <end position="1163"/>
    </location>
</feature>
<feature type="domain" description="BRCT" evidence="16">
    <location>
        <begin position="1470"/>
        <end position="1553"/>
    </location>
</feature>
<dbReference type="GO" id="GO:0005634">
    <property type="term" value="C:nucleus"/>
    <property type="evidence" value="ECO:0007669"/>
    <property type="project" value="UniProtKB-SubCell"/>
</dbReference>
<evidence type="ECO:0000256" key="3">
    <source>
        <dbReference type="ARBA" id="ARBA00015014"/>
    </source>
</evidence>
<dbReference type="GeneID" id="109480882"/>
<feature type="region of interest" description="Disordered" evidence="14">
    <location>
        <begin position="635"/>
        <end position="1370"/>
    </location>
</feature>
<feature type="region of interest" description="Disordered" evidence="14">
    <location>
        <begin position="423"/>
        <end position="609"/>
    </location>
</feature>
<dbReference type="Gene3D" id="3.40.50.10190">
    <property type="entry name" value="BRCT domain"/>
    <property type="match status" value="2"/>
</dbReference>
<evidence type="ECO:0000256" key="12">
    <source>
        <dbReference type="ARBA" id="ARBA00023242"/>
    </source>
</evidence>
<dbReference type="PANTHER" id="PTHR23196:SF34">
    <property type="entry name" value="MEDIATOR OF DNA DAMAGE CHECKPOINT PROTEIN 1"/>
    <property type="match status" value="1"/>
</dbReference>
<dbReference type="SUPFAM" id="SSF49879">
    <property type="entry name" value="SMAD/FHA domain"/>
    <property type="match status" value="1"/>
</dbReference>
<evidence type="ECO:0000256" key="5">
    <source>
        <dbReference type="ARBA" id="ARBA00022499"/>
    </source>
</evidence>
<dbReference type="Pfam" id="PF16770">
    <property type="entry name" value="RTT107_BRCT_5"/>
    <property type="match status" value="1"/>
</dbReference>
<organism evidence="17 18">
    <name type="scientific">Branchiostoma belcheri</name>
    <name type="common">Amphioxus</name>
    <dbReference type="NCBI Taxonomy" id="7741"/>
    <lineage>
        <taxon>Eukaryota</taxon>
        <taxon>Metazoa</taxon>
        <taxon>Chordata</taxon>
        <taxon>Cephalochordata</taxon>
        <taxon>Leptocardii</taxon>
        <taxon>Amphioxiformes</taxon>
        <taxon>Branchiostomatidae</taxon>
        <taxon>Branchiostoma</taxon>
    </lineage>
</organism>
<dbReference type="Pfam" id="PF00498">
    <property type="entry name" value="FHA"/>
    <property type="match status" value="1"/>
</dbReference>
<keyword evidence="8" id="KW-0227">DNA damage</keyword>
<dbReference type="PANTHER" id="PTHR23196">
    <property type="entry name" value="PAX TRANSCRIPTION ACTIVATION DOMAIN INTERACTING PROTEIN"/>
    <property type="match status" value="1"/>
</dbReference>
<feature type="compositionally biased region" description="Acidic residues" evidence="14">
    <location>
        <begin position="239"/>
        <end position="253"/>
    </location>
</feature>
<dbReference type="CDD" id="cd22665">
    <property type="entry name" value="FHA_MDC1"/>
    <property type="match status" value="1"/>
</dbReference>
<feature type="compositionally biased region" description="Acidic residues" evidence="14">
    <location>
        <begin position="1139"/>
        <end position="1151"/>
    </location>
</feature>
<dbReference type="GO" id="GO:0006281">
    <property type="term" value="P:DNA repair"/>
    <property type="evidence" value="ECO:0007669"/>
    <property type="project" value="UniProtKB-KW"/>
</dbReference>
<dbReference type="CDD" id="cd17744">
    <property type="entry name" value="BRCT_MDC1_rpt1"/>
    <property type="match status" value="1"/>
</dbReference>
<sequence>MDFDQTQAIDWDQYEDSTDDEVDSDPKPVAHLKVLCQRGFPETLFPLYQGDNLIGRSDTCNVHVPLTSLSKKHACIEVRGDTHFIYDCGSRNRTRRGEKLFLVPNQRYELQHGVKLYLADVSCEYVREEQPAVQATVDDSGSETGSESLFTGLSEEQQQDNVQPDLIPKTPAAPTSDQTRLYVEESGSEGDGRKSVNTSDFIVQDSQPTPQPVKSAIPLVFGSPGNEESPIQKSHTFVEDSEEDDDDKPLLDDSDIANAATQAYALNSSVEEDEDSLPDIAMEPTQAYVLNSSHEEDNFADCPTQAYGLDSDTDIEDADGGVSAATQPVEGQISERTANKDREATQVCSEEDVPTDEPTQPLQDSFDRNEPTQTVGDTLPFTTADQEEPPPTLPVHPHEEMEGTLPVAALGKIDEQPTLMIHSEEATQRSEGNDRTNKSEINKNGTGSSQGFVTSENNSKPKAYPYDTDSETEKYKNVFEEATQAYALEEEDIEEEMTQSEGMEEQMDDAEEATQAFRSEEETLEPETQSFGEGEEKGHAGTPEEATQGSNSHEEDTVEETQTFGDPDSQQGKDSNMAEAETQAYGDEEDTETKVVSSTEVDDDFANMETQAYGGEEEEEIDDLANAATQAYGLFNQEAETPEPEADELATAETLAYGEEDMEATQAYGVESVDSEPEPTQGDKTEGESQDIPDSPTMAYDDQLGETQAYGVEAEDEDVHEEEEVVPETQEDDGDVATPIPLPPLKSALHSPDRPRRQAHSVGFTDKLQADEPAAGPEDHLIHTQAYGAAEEEDTDAAVKVTEVTSDGTEVQESEQDVEPAAASESDDELMETQAYGLDEGEENGAVIQTPEGAERKETIPSESPASGGRALKETKGQEIEVSIEPGSNKVRQKQRGKNASEEKTFAEVEEALTRRSARGHKQDESADTNGAAVGVSDDLAAEKPVRLGRGRRSAPPAKEAAEDKPQRQSNRRASRFQRKGDEENEEDVQAGSSNNIKKPRSRGRKSEPAPSTSKSDHQEEAVDTVDATGENVDEDTDSRAPEGPTAGRTTRKGRGRKSEPAPASSAVESTSNTGRGRGRRRKDNDTESVASDITDDLEETRPSRRSVRGKKKVDDEVEQVKKQESRRRTRGRAAKDNDETEEVALEDEQTEVNSSENINSTAAKGEETIEMSAPDQLPATRRGRGRKSVAATTRRGKGSAVEESDKDKGEESHVEGVENAVPKIVVSEEAPGPSGRQTRKRKGAAAEDKEPPAAEDQEAEEAGGNNKIRAKRGRQASKEEAKETVEEISQPRGRGRKKARSGQMNEGGEEDAENADLQETTTSRRRGRSGQKSAENAGSQVSAKMTPPEAPEVLSSPSQRTRRAISGDSKPKIMFTGVVDRQGEKIVKDLGGDLVDSVTTCTHLVTDKVRRTVKFLCLLARGQLIVSTDWLDRCRDCRTFLDAAPFMIKDPATEKQYNFCLATSHEKAHEAPMLEGYRLHVTAGVRPDPTQMKDIINCAGGEFLKTMPSTCRDGTVVVSCEADRKQCEPALKAGVPVVTAEFLLTGILRQEVDIQAHRLFADFGKSSNKRKSAAPAADTGKRSRRR</sequence>
<keyword evidence="12" id="KW-0539">Nucleus</keyword>
<feature type="domain" description="FHA" evidence="15">
    <location>
        <begin position="52"/>
        <end position="94"/>
    </location>
</feature>
<dbReference type="InterPro" id="IPR036420">
    <property type="entry name" value="BRCT_dom_sf"/>
</dbReference>
<evidence type="ECO:0000313" key="18">
    <source>
        <dbReference type="RefSeq" id="XP_019638771.1"/>
    </source>
</evidence>
<keyword evidence="11" id="KW-0234">DNA repair</keyword>
<evidence type="ECO:0000256" key="1">
    <source>
        <dbReference type="ARBA" id="ARBA00004123"/>
    </source>
</evidence>
<keyword evidence="6" id="KW-0597">Phosphoprotein</keyword>
<evidence type="ECO:0000256" key="14">
    <source>
        <dbReference type="SAM" id="MobiDB-lite"/>
    </source>
</evidence>
<dbReference type="InterPro" id="IPR008984">
    <property type="entry name" value="SMAD_FHA_dom_sf"/>
</dbReference>
<feature type="compositionally biased region" description="Acidic residues" evidence="14">
    <location>
        <begin position="1308"/>
        <end position="1317"/>
    </location>
</feature>
<evidence type="ECO:0000256" key="10">
    <source>
        <dbReference type="ARBA" id="ARBA00022990"/>
    </source>
</evidence>
<keyword evidence="9" id="KW-0832">Ubl conjugation</keyword>
<dbReference type="OrthoDB" id="342264at2759"/>
<dbReference type="CDD" id="cd18441">
    <property type="entry name" value="BRCT_MDC1_rpt2"/>
    <property type="match status" value="1"/>
</dbReference>
<evidence type="ECO:0000313" key="17">
    <source>
        <dbReference type="Proteomes" id="UP000515135"/>
    </source>
</evidence>
<dbReference type="PROSITE" id="PS50006">
    <property type="entry name" value="FHA_DOMAIN"/>
    <property type="match status" value="1"/>
</dbReference>
<keyword evidence="10" id="KW-0007">Acetylation</keyword>
<dbReference type="Gene3D" id="2.60.200.20">
    <property type="match status" value="1"/>
</dbReference>
<name>A0A6P5AAI2_BRABE</name>
<dbReference type="KEGG" id="bbel:109480882"/>
<dbReference type="InterPro" id="IPR000253">
    <property type="entry name" value="FHA_dom"/>
</dbReference>
<evidence type="ECO:0000256" key="6">
    <source>
        <dbReference type="ARBA" id="ARBA00022553"/>
    </source>
</evidence>
<evidence type="ECO:0000256" key="9">
    <source>
        <dbReference type="ARBA" id="ARBA00022843"/>
    </source>
</evidence>
<feature type="compositionally biased region" description="Polar residues" evidence="14">
    <location>
        <begin position="442"/>
        <end position="460"/>
    </location>
</feature>
<dbReference type="Pfam" id="PF16589">
    <property type="entry name" value="BRCT_2"/>
    <property type="match status" value="1"/>
</dbReference>
<feature type="region of interest" description="Disordered" evidence="14">
    <location>
        <begin position="1"/>
        <end position="23"/>
    </location>
</feature>
<reference evidence="18" key="1">
    <citation type="submission" date="2025-08" db="UniProtKB">
        <authorList>
            <consortium name="RefSeq"/>
        </authorList>
    </citation>
    <scope>IDENTIFICATION</scope>
    <source>
        <tissue evidence="18">Gonad</tissue>
    </source>
</reference>
<dbReference type="PROSITE" id="PS50172">
    <property type="entry name" value="BRCT"/>
    <property type="match status" value="2"/>
</dbReference>
<feature type="compositionally biased region" description="Polar residues" evidence="14">
    <location>
        <begin position="195"/>
        <end position="208"/>
    </location>
</feature>
<evidence type="ECO:0000256" key="4">
    <source>
        <dbReference type="ARBA" id="ARBA00022454"/>
    </source>
</evidence>
<feature type="compositionally biased region" description="Polar residues" evidence="14">
    <location>
        <begin position="1332"/>
        <end position="1344"/>
    </location>
</feature>
<protein>
    <recommendedName>
        <fullName evidence="3">Mediator of DNA damage checkpoint protein 1</fullName>
    </recommendedName>
</protein>
<dbReference type="GO" id="GO:0005694">
    <property type="term" value="C:chromosome"/>
    <property type="evidence" value="ECO:0007669"/>
    <property type="project" value="UniProtKB-SubCell"/>
</dbReference>
<comment type="subcellular location">
    <subcellularLocation>
        <location evidence="2">Chromosome</location>
    </subcellularLocation>
    <subcellularLocation>
        <location evidence="1">Nucleus</location>
    </subcellularLocation>
</comment>
<feature type="region of interest" description="Disordered" evidence="14">
    <location>
        <begin position="155"/>
        <end position="253"/>
    </location>
</feature>
<feature type="compositionally biased region" description="Low complexity" evidence="14">
    <location>
        <begin position="1061"/>
        <end position="1072"/>
    </location>
</feature>
<dbReference type="SMART" id="SM00240">
    <property type="entry name" value="FHA"/>
    <property type="match status" value="1"/>
</dbReference>
<gene>
    <name evidence="18" type="primary">LOC109480882</name>
</gene>
<keyword evidence="7" id="KW-0677">Repeat</keyword>
<feature type="region of interest" description="Disordered" evidence="14">
    <location>
        <begin position="316"/>
        <end position="399"/>
    </location>
</feature>
<accession>A0A6P5AAI2</accession>
<feature type="compositionally biased region" description="Polar residues" evidence="14">
    <location>
        <begin position="371"/>
        <end position="384"/>
    </location>
</feature>
<feature type="compositionally biased region" description="Acidic residues" evidence="14">
    <location>
        <begin position="713"/>
        <end position="735"/>
    </location>
</feature>
<evidence type="ECO:0000259" key="15">
    <source>
        <dbReference type="PROSITE" id="PS50006"/>
    </source>
</evidence>
<evidence type="ECO:0000256" key="11">
    <source>
        <dbReference type="ARBA" id="ARBA00023204"/>
    </source>
</evidence>
<feature type="domain" description="BRCT" evidence="16">
    <location>
        <begin position="1371"/>
        <end position="1449"/>
    </location>
</feature>
<feature type="compositionally biased region" description="Basic and acidic residues" evidence="14">
    <location>
        <begin position="1277"/>
        <end position="1286"/>
    </location>
</feature>
<feature type="compositionally biased region" description="Basic and acidic residues" evidence="14">
    <location>
        <begin position="423"/>
        <end position="441"/>
    </location>
</feature>
<feature type="region of interest" description="Disordered" evidence="14">
    <location>
        <begin position="1567"/>
        <end position="1587"/>
    </location>
</feature>
<dbReference type="SMART" id="SM00292">
    <property type="entry name" value="BRCT"/>
    <property type="match status" value="2"/>
</dbReference>
<feature type="compositionally biased region" description="Acidic residues" evidence="14">
    <location>
        <begin position="12"/>
        <end position="23"/>
    </location>
</feature>
<dbReference type="InterPro" id="IPR051579">
    <property type="entry name" value="DDR_Transcriptional_Reg"/>
</dbReference>
<feature type="compositionally biased region" description="Acidic residues" evidence="14">
    <location>
        <begin position="640"/>
        <end position="650"/>
    </location>
</feature>
<dbReference type="SUPFAM" id="SSF52113">
    <property type="entry name" value="BRCT domain"/>
    <property type="match status" value="2"/>
</dbReference>
<dbReference type="Proteomes" id="UP000515135">
    <property type="component" value="Unplaced"/>
</dbReference>